<keyword evidence="2 7" id="KW-0812">Transmembrane</keyword>
<evidence type="ECO:0000256" key="5">
    <source>
        <dbReference type="ARBA" id="ARBA00023239"/>
    </source>
</evidence>
<dbReference type="NCBIfam" id="TIGR00247">
    <property type="entry name" value="endolytic transglycosylase MltG"/>
    <property type="match status" value="1"/>
</dbReference>
<dbReference type="GO" id="GO:0008932">
    <property type="term" value="F:lytic endotransglycosylase activity"/>
    <property type="evidence" value="ECO:0007669"/>
    <property type="project" value="UniProtKB-UniRule"/>
</dbReference>
<dbReference type="EC" id="4.2.2.29" evidence="7"/>
<keyword evidence="1 7" id="KW-1003">Cell membrane</keyword>
<dbReference type="EMBL" id="NVUL01000056">
    <property type="protein sequence ID" value="PCI76507.1"/>
    <property type="molecule type" value="Genomic_DNA"/>
</dbReference>
<gene>
    <name evidence="7" type="primary">mltG</name>
    <name evidence="8" type="ORF">COB20_10490</name>
</gene>
<keyword evidence="4 7" id="KW-0472">Membrane</keyword>
<dbReference type="Gene3D" id="3.30.1490.480">
    <property type="entry name" value="Endolytic murein transglycosylase"/>
    <property type="match status" value="1"/>
</dbReference>
<proteinExistence type="inferred from homology"/>
<comment type="caution">
    <text evidence="8">The sequence shown here is derived from an EMBL/GenBank/DDBJ whole genome shotgun (WGS) entry which is preliminary data.</text>
</comment>
<comment type="similarity">
    <text evidence="7">Belongs to the transglycosylase MltG family.</text>
</comment>
<dbReference type="Pfam" id="PF02618">
    <property type="entry name" value="YceG"/>
    <property type="match status" value="1"/>
</dbReference>
<feature type="site" description="Important for catalytic activity" evidence="7">
    <location>
        <position position="219"/>
    </location>
</feature>
<evidence type="ECO:0000313" key="9">
    <source>
        <dbReference type="Proteomes" id="UP000218767"/>
    </source>
</evidence>
<comment type="function">
    <text evidence="7">Functions as a peptidoglycan terminase that cleaves nascent peptidoglycan strands endolytically to terminate their elongation.</text>
</comment>
<dbReference type="PANTHER" id="PTHR30518:SF2">
    <property type="entry name" value="ENDOLYTIC MUREIN TRANSGLYCOSYLASE"/>
    <property type="match status" value="1"/>
</dbReference>
<comment type="catalytic activity">
    <reaction evidence="7">
        <text>a peptidoglycan chain = a peptidoglycan chain with N-acetyl-1,6-anhydromuramyl-[peptide] at the reducing end + a peptidoglycan chain with N-acetylglucosamine at the non-reducing end.</text>
        <dbReference type="EC" id="4.2.2.29"/>
    </reaction>
</comment>
<name>A0A2A4X381_9GAMM</name>
<evidence type="ECO:0000256" key="1">
    <source>
        <dbReference type="ARBA" id="ARBA00022475"/>
    </source>
</evidence>
<protein>
    <recommendedName>
        <fullName evidence="7">Endolytic murein transglycosylase</fullName>
        <ecNumber evidence="7">4.2.2.29</ecNumber>
    </recommendedName>
    <alternativeName>
        <fullName evidence="7">Peptidoglycan lytic transglycosylase</fullName>
    </alternativeName>
    <alternativeName>
        <fullName evidence="7">Peptidoglycan polymerization terminase</fullName>
    </alternativeName>
</protein>
<dbReference type="GO" id="GO:0009252">
    <property type="term" value="P:peptidoglycan biosynthetic process"/>
    <property type="evidence" value="ECO:0007669"/>
    <property type="project" value="UniProtKB-UniRule"/>
</dbReference>
<evidence type="ECO:0000256" key="3">
    <source>
        <dbReference type="ARBA" id="ARBA00022989"/>
    </source>
</evidence>
<evidence type="ECO:0000256" key="7">
    <source>
        <dbReference type="HAMAP-Rule" id="MF_02065"/>
    </source>
</evidence>
<dbReference type="HAMAP" id="MF_02065">
    <property type="entry name" value="MltG"/>
    <property type="match status" value="1"/>
</dbReference>
<dbReference type="Gene3D" id="3.30.160.60">
    <property type="entry name" value="Classic Zinc Finger"/>
    <property type="match status" value="1"/>
</dbReference>
<keyword evidence="6 7" id="KW-0961">Cell wall biogenesis/degradation</keyword>
<evidence type="ECO:0000256" key="6">
    <source>
        <dbReference type="ARBA" id="ARBA00023316"/>
    </source>
</evidence>
<dbReference type="GO" id="GO:0071555">
    <property type="term" value="P:cell wall organization"/>
    <property type="evidence" value="ECO:0007669"/>
    <property type="project" value="UniProtKB-KW"/>
</dbReference>
<dbReference type="Proteomes" id="UP000218767">
    <property type="component" value="Unassembled WGS sequence"/>
</dbReference>
<evidence type="ECO:0000313" key="8">
    <source>
        <dbReference type="EMBL" id="PCI76507.1"/>
    </source>
</evidence>
<evidence type="ECO:0000256" key="2">
    <source>
        <dbReference type="ARBA" id="ARBA00022692"/>
    </source>
</evidence>
<dbReference type="AlphaFoldDB" id="A0A2A4X381"/>
<dbReference type="CDD" id="cd08010">
    <property type="entry name" value="MltG_like"/>
    <property type="match status" value="1"/>
</dbReference>
<dbReference type="InterPro" id="IPR003770">
    <property type="entry name" value="MLTG-like"/>
</dbReference>
<dbReference type="PANTHER" id="PTHR30518">
    <property type="entry name" value="ENDOLYTIC MUREIN TRANSGLYCOSYLASE"/>
    <property type="match status" value="1"/>
</dbReference>
<sequence>MSRRHLLIASVTILAAFFAVALVSYRAVFSEIALDSLESTPVKIEVVAGSSLSRVARELGEAGYLPSPTLFKLWALLQGAENSIQTGEYELQAGITPAQLLNKIVRGESVQYRITLVEGWTFQQALEALWSSENIVSSLKSSSPAEIALRMNLDHENPEGLLYPDTYFYTKGATDIELLLRANERLDTILNEAWESRLGALPYANPYEALTMASIIEKESASNSERGLIAAAFVGRLDLGMRLQSDPTTIYGMGDRYAGNIRRADLLEETPYNTYRIDGMPPTPIALSGEASIVAALNPSASDYLYFVARGDGSHQFSRTLEEHNAAVREFQSGSNN</sequence>
<reference evidence="9" key="1">
    <citation type="submission" date="2017-08" db="EMBL/GenBank/DDBJ databases">
        <title>A dynamic microbial community with high functional redundancy inhabits the cold, oxic subseafloor aquifer.</title>
        <authorList>
            <person name="Tully B.J."/>
            <person name="Wheat C.G."/>
            <person name="Glazer B.T."/>
            <person name="Huber J.A."/>
        </authorList>
    </citation>
    <scope>NUCLEOTIDE SEQUENCE [LARGE SCALE GENOMIC DNA]</scope>
</reference>
<keyword evidence="3 7" id="KW-1133">Transmembrane helix</keyword>
<keyword evidence="5 7" id="KW-0456">Lyase</keyword>
<keyword evidence="7" id="KW-0997">Cell inner membrane</keyword>
<dbReference type="FunFam" id="3.30.160.60:FF:000242">
    <property type="entry name" value="Endolytic murein transglycosylase"/>
    <property type="match status" value="1"/>
</dbReference>
<dbReference type="GO" id="GO:0005886">
    <property type="term" value="C:plasma membrane"/>
    <property type="evidence" value="ECO:0007669"/>
    <property type="project" value="UniProtKB-UniRule"/>
</dbReference>
<accession>A0A2A4X381</accession>
<evidence type="ECO:0000256" key="4">
    <source>
        <dbReference type="ARBA" id="ARBA00023136"/>
    </source>
</evidence>
<organism evidence="8 9">
    <name type="scientific">SAR86 cluster bacterium</name>
    <dbReference type="NCBI Taxonomy" id="2030880"/>
    <lineage>
        <taxon>Bacteria</taxon>
        <taxon>Pseudomonadati</taxon>
        <taxon>Pseudomonadota</taxon>
        <taxon>Gammaproteobacteria</taxon>
        <taxon>SAR86 cluster</taxon>
    </lineage>
</organism>